<dbReference type="Proteomes" id="UP000560658">
    <property type="component" value="Unassembled WGS sequence"/>
</dbReference>
<evidence type="ECO:0000259" key="3">
    <source>
        <dbReference type="PROSITE" id="PS51186"/>
    </source>
</evidence>
<dbReference type="PANTHER" id="PTHR43420:SF44">
    <property type="entry name" value="ACETYLTRANSFERASE YPEA"/>
    <property type="match status" value="1"/>
</dbReference>
<dbReference type="PANTHER" id="PTHR43420">
    <property type="entry name" value="ACETYLTRANSFERASE"/>
    <property type="match status" value="1"/>
</dbReference>
<accession>A0A840CZN9</accession>
<keyword evidence="1" id="KW-0808">Transferase</keyword>
<reference evidence="4" key="1">
    <citation type="submission" date="2020-08" db="EMBL/GenBank/DDBJ databases">
        <title>Genomic Encyclopedia of Type Strains, Phase IV (KMG-IV): sequencing the most valuable type-strain genomes for metagenomic binning, comparative biology and taxonomic classification.</title>
        <authorList>
            <person name="Goeker M."/>
        </authorList>
    </citation>
    <scope>NUCLEOTIDE SEQUENCE [LARGE SCALE GENOMIC DNA]</scope>
    <source>
        <strain evidence="4">DSM 105720</strain>
    </source>
</reference>
<dbReference type="PROSITE" id="PS51186">
    <property type="entry name" value="GNAT"/>
    <property type="match status" value="2"/>
</dbReference>
<protein>
    <submittedName>
        <fullName evidence="4">Ribosomal protein S18 acetylase RimI-like enzyme</fullName>
    </submittedName>
</protein>
<evidence type="ECO:0000256" key="1">
    <source>
        <dbReference type="ARBA" id="ARBA00022679"/>
    </source>
</evidence>
<dbReference type="SUPFAM" id="SSF55729">
    <property type="entry name" value="Acyl-CoA N-acyltransferases (Nat)"/>
    <property type="match status" value="2"/>
</dbReference>
<evidence type="ECO:0000256" key="2">
    <source>
        <dbReference type="ARBA" id="ARBA00023315"/>
    </source>
</evidence>
<dbReference type="GO" id="GO:0005840">
    <property type="term" value="C:ribosome"/>
    <property type="evidence" value="ECO:0007669"/>
    <property type="project" value="UniProtKB-KW"/>
</dbReference>
<proteinExistence type="predicted"/>
<keyword evidence="2" id="KW-0012">Acyltransferase</keyword>
<organism evidence="4 5">
    <name type="scientific">Bacteroides reticulotermitis</name>
    <dbReference type="NCBI Taxonomy" id="1133319"/>
    <lineage>
        <taxon>Bacteria</taxon>
        <taxon>Pseudomonadati</taxon>
        <taxon>Bacteroidota</taxon>
        <taxon>Bacteroidia</taxon>
        <taxon>Bacteroidales</taxon>
        <taxon>Bacteroidaceae</taxon>
        <taxon>Bacteroides</taxon>
    </lineage>
</organism>
<dbReference type="Pfam" id="PF00583">
    <property type="entry name" value="Acetyltransf_1"/>
    <property type="match status" value="2"/>
</dbReference>
<name>A0A840CZN9_9BACE</name>
<dbReference type="GO" id="GO:0016747">
    <property type="term" value="F:acyltransferase activity, transferring groups other than amino-acyl groups"/>
    <property type="evidence" value="ECO:0007669"/>
    <property type="project" value="InterPro"/>
</dbReference>
<evidence type="ECO:0000313" key="5">
    <source>
        <dbReference type="Proteomes" id="UP000560658"/>
    </source>
</evidence>
<sequence>MEIKSLAGVGFDVIFKAFAQAFADYEMQVDRTQLQVMLKRRGFLPELSFAAFEGDDIVAFTLNGVGLFNGVLTAYDTGTGTVKAYRKQGLATQIFQYSVPYLRERHIQQYLLEVLQHNTKAVSIYTNQDFEVSREFNYFMQRNDAVLCESKQTENFYSISPMDVEALAAIPYLGDFHPSWQNSMESIARTASDFTFLGVFVGTGLVGYCVFDPISGDVTQIAVDQPYRRKGIASLLLAEMLRLNKSENIKVLNTAISCESITAFLQAKNIPVKGQQFEMIKKIAVSSE</sequence>
<dbReference type="InterPro" id="IPR016181">
    <property type="entry name" value="Acyl_CoA_acyltransferase"/>
</dbReference>
<dbReference type="EMBL" id="JACIER010000016">
    <property type="protein sequence ID" value="MBB4045637.1"/>
    <property type="molecule type" value="Genomic_DNA"/>
</dbReference>
<gene>
    <name evidence="4" type="ORF">GGR06_003452</name>
</gene>
<feature type="domain" description="N-acetyltransferase" evidence="3">
    <location>
        <begin position="154"/>
        <end position="288"/>
    </location>
</feature>
<keyword evidence="5" id="KW-1185">Reference proteome</keyword>
<evidence type="ECO:0000313" key="4">
    <source>
        <dbReference type="EMBL" id="MBB4045637.1"/>
    </source>
</evidence>
<feature type="domain" description="N-acetyltransferase" evidence="3">
    <location>
        <begin position="1"/>
        <end position="154"/>
    </location>
</feature>
<dbReference type="InterPro" id="IPR050680">
    <property type="entry name" value="YpeA/RimI_acetyltransf"/>
</dbReference>
<dbReference type="AlphaFoldDB" id="A0A840CZN9"/>
<dbReference type="RefSeq" id="WP_044162978.1">
    <property type="nucleotide sequence ID" value="NZ_JACIER010000016.1"/>
</dbReference>
<comment type="caution">
    <text evidence="4">The sequence shown here is derived from an EMBL/GenBank/DDBJ whole genome shotgun (WGS) entry which is preliminary data.</text>
</comment>
<dbReference type="InterPro" id="IPR000182">
    <property type="entry name" value="GNAT_dom"/>
</dbReference>
<dbReference type="Gene3D" id="3.40.630.30">
    <property type="match status" value="2"/>
</dbReference>
<dbReference type="CDD" id="cd04301">
    <property type="entry name" value="NAT_SF"/>
    <property type="match status" value="1"/>
</dbReference>